<reference evidence="1" key="2">
    <citation type="journal article" date="2020" name="Nat. Commun.">
        <title>Large-scale genome sequencing of mycorrhizal fungi provides insights into the early evolution of symbiotic traits.</title>
        <authorList>
            <person name="Miyauchi S."/>
            <person name="Kiss E."/>
            <person name="Kuo A."/>
            <person name="Drula E."/>
            <person name="Kohler A."/>
            <person name="Sanchez-Garcia M."/>
            <person name="Morin E."/>
            <person name="Andreopoulos B."/>
            <person name="Barry K.W."/>
            <person name="Bonito G."/>
            <person name="Buee M."/>
            <person name="Carver A."/>
            <person name="Chen C."/>
            <person name="Cichocki N."/>
            <person name="Clum A."/>
            <person name="Culley D."/>
            <person name="Crous P.W."/>
            <person name="Fauchery L."/>
            <person name="Girlanda M."/>
            <person name="Hayes R.D."/>
            <person name="Keri Z."/>
            <person name="LaButti K."/>
            <person name="Lipzen A."/>
            <person name="Lombard V."/>
            <person name="Magnuson J."/>
            <person name="Maillard F."/>
            <person name="Murat C."/>
            <person name="Nolan M."/>
            <person name="Ohm R.A."/>
            <person name="Pangilinan J."/>
            <person name="Pereira M.F."/>
            <person name="Perotto S."/>
            <person name="Peter M."/>
            <person name="Pfister S."/>
            <person name="Riley R."/>
            <person name="Sitrit Y."/>
            <person name="Stielow J.B."/>
            <person name="Szollosi G."/>
            <person name="Zifcakova L."/>
            <person name="Stursova M."/>
            <person name="Spatafora J.W."/>
            <person name="Tedersoo L."/>
            <person name="Vaario L.M."/>
            <person name="Yamada A."/>
            <person name="Yan M."/>
            <person name="Wang P."/>
            <person name="Xu J."/>
            <person name="Bruns T."/>
            <person name="Baldrian P."/>
            <person name="Vilgalys R."/>
            <person name="Dunand C."/>
            <person name="Henrissat B."/>
            <person name="Grigoriev I.V."/>
            <person name="Hibbett D."/>
            <person name="Nagy L.G."/>
            <person name="Martin F.M."/>
        </authorList>
    </citation>
    <scope>NUCLEOTIDE SEQUENCE</scope>
    <source>
        <strain evidence="1">P2</strain>
    </source>
</reference>
<protein>
    <submittedName>
        <fullName evidence="1">DNA ligase/mRNA capping enzyme</fullName>
    </submittedName>
</protein>
<organism evidence="1 2">
    <name type="scientific">Thelephora ganbajun</name>
    <name type="common">Ganba fungus</name>
    <dbReference type="NCBI Taxonomy" id="370292"/>
    <lineage>
        <taxon>Eukaryota</taxon>
        <taxon>Fungi</taxon>
        <taxon>Dikarya</taxon>
        <taxon>Basidiomycota</taxon>
        <taxon>Agaricomycotina</taxon>
        <taxon>Agaricomycetes</taxon>
        <taxon>Thelephorales</taxon>
        <taxon>Thelephoraceae</taxon>
        <taxon>Thelephora</taxon>
    </lineage>
</organism>
<keyword evidence="2" id="KW-1185">Reference proteome</keyword>
<reference evidence="1" key="1">
    <citation type="submission" date="2019-10" db="EMBL/GenBank/DDBJ databases">
        <authorList>
            <consortium name="DOE Joint Genome Institute"/>
            <person name="Kuo A."/>
            <person name="Miyauchi S."/>
            <person name="Kiss E."/>
            <person name="Drula E."/>
            <person name="Kohler A."/>
            <person name="Sanchez-Garcia M."/>
            <person name="Andreopoulos B."/>
            <person name="Barry K.W."/>
            <person name="Bonito G."/>
            <person name="Buee M."/>
            <person name="Carver A."/>
            <person name="Chen C."/>
            <person name="Cichocki N."/>
            <person name="Clum A."/>
            <person name="Culley D."/>
            <person name="Crous P.W."/>
            <person name="Fauchery L."/>
            <person name="Girlanda M."/>
            <person name="Hayes R."/>
            <person name="Keri Z."/>
            <person name="Labutti K."/>
            <person name="Lipzen A."/>
            <person name="Lombard V."/>
            <person name="Magnuson J."/>
            <person name="Maillard F."/>
            <person name="Morin E."/>
            <person name="Murat C."/>
            <person name="Nolan M."/>
            <person name="Ohm R."/>
            <person name="Pangilinan J."/>
            <person name="Pereira M."/>
            <person name="Perotto S."/>
            <person name="Peter M."/>
            <person name="Riley R."/>
            <person name="Sitrit Y."/>
            <person name="Stielow B."/>
            <person name="Szollosi G."/>
            <person name="Zifcakova L."/>
            <person name="Stursova M."/>
            <person name="Spatafora J.W."/>
            <person name="Tedersoo L."/>
            <person name="Vaario L.-M."/>
            <person name="Yamada A."/>
            <person name="Yan M."/>
            <person name="Wang P."/>
            <person name="Xu J."/>
            <person name="Bruns T."/>
            <person name="Baldrian P."/>
            <person name="Vilgalys R."/>
            <person name="Henrissat B."/>
            <person name="Grigoriev I.V."/>
            <person name="Hibbett D."/>
            <person name="Nagy L.G."/>
            <person name="Martin F.M."/>
        </authorList>
    </citation>
    <scope>NUCLEOTIDE SEQUENCE</scope>
    <source>
        <strain evidence="1">P2</strain>
    </source>
</reference>
<proteinExistence type="predicted"/>
<accession>A0ACB6ZVC7</accession>
<name>A0ACB6ZVC7_THEGA</name>
<evidence type="ECO:0000313" key="1">
    <source>
        <dbReference type="EMBL" id="KAF9653358.1"/>
    </source>
</evidence>
<comment type="caution">
    <text evidence="1">The sequence shown here is derived from an EMBL/GenBank/DDBJ whole genome shotgun (WGS) entry which is preliminary data.</text>
</comment>
<gene>
    <name evidence="1" type="ORF">BDM02DRAFT_3232153</name>
</gene>
<sequence>MERLTPDTLTSSRFVSLLSGISKVATKTQESNFTGSSTSETKDYPALRVFSRWVAYLRKTFEHKAIEDSSMAIFQLLFPDMDVNRRYDMQEARLAQHLARIFGVSSNSGGRGLCLLRWSTDGLSGCLGIEVREILAAAVGISNQHAGLSISQIDRLLTQLASLSSFSHSSVQQNPNLPSSRVETLKTLYSTLSPTEASFLTQIILKDLRPVLYPSKETHYTAALKQQKSNSVVFLDVVDALKVWDPTLNALSRWRVVSSFQIALSNDDCGLMFIGNPLQIPKTVKGTGCAQALKLFSDSRLVWAETKYDGERAQIHVKVDQRKGSVELKIFSKSKRESTNDRHAVHQVILDALGLPGSVVPPNARNGMPCVMSDVILEAEMVAFSDSSGRIDEFWRIRSLVESTAVGPRHKGRKMHEETPVISQCSLRSDASDGGTRHLALVFFDVLLLDSRPLTSLPYHERRKIMESIVLPIPGFSLLAERSPIDITKGIDAASVQLKTVFAHALADHQEGLVLKADEGAYIKSPWVKLKKDYIPGLGDCVDLVIVGACWEKDRGRELRVPPSAFTTFCLGMLVNADALRNDPSTTPSFRAFFSTSYGLSRDQLEDLNFLIKSSNSMTYDEYCSNPHRLGYDMSLFIGQSQPKPSVVILKDSLILAEVFSAGFTKPPGGKYYELRFPRMTKAYRRRDRTWRECISLEEFQRIARETVGRERPNKEADDWCKNLFGGVASPGIKHPLRRKQREE</sequence>
<dbReference type="Proteomes" id="UP000886501">
    <property type="component" value="Unassembled WGS sequence"/>
</dbReference>
<keyword evidence="1" id="KW-0436">Ligase</keyword>
<dbReference type="EMBL" id="MU117964">
    <property type="protein sequence ID" value="KAF9653358.1"/>
    <property type="molecule type" value="Genomic_DNA"/>
</dbReference>
<feature type="non-terminal residue" evidence="1">
    <location>
        <position position="744"/>
    </location>
</feature>
<evidence type="ECO:0000313" key="2">
    <source>
        <dbReference type="Proteomes" id="UP000886501"/>
    </source>
</evidence>